<dbReference type="GO" id="GO:0003677">
    <property type="term" value="F:DNA binding"/>
    <property type="evidence" value="ECO:0007669"/>
    <property type="project" value="InterPro"/>
</dbReference>
<organism evidence="2 3">
    <name type="scientific">Butyricicoccus porcorum</name>
    <dbReference type="NCBI Taxonomy" id="1945634"/>
    <lineage>
        <taxon>Bacteria</taxon>
        <taxon>Bacillati</taxon>
        <taxon>Bacillota</taxon>
        <taxon>Clostridia</taxon>
        <taxon>Eubacteriales</taxon>
        <taxon>Butyricicoccaceae</taxon>
        <taxon>Butyricicoccus</taxon>
    </lineage>
</organism>
<comment type="caution">
    <text evidence="2">The sequence shown here is derived from an EMBL/GenBank/DDBJ whole genome shotgun (WGS) entry which is preliminary data.</text>
</comment>
<dbReference type="AlphaFoldDB" id="A0A252F1D6"/>
<evidence type="ECO:0000313" key="3">
    <source>
        <dbReference type="Proteomes" id="UP000194903"/>
    </source>
</evidence>
<evidence type="ECO:0000259" key="1">
    <source>
        <dbReference type="PROSITE" id="PS51737"/>
    </source>
</evidence>
<dbReference type="OrthoDB" id="2188903at2"/>
<evidence type="ECO:0000313" key="2">
    <source>
        <dbReference type="EMBL" id="OUM19613.1"/>
    </source>
</evidence>
<dbReference type="Gene3D" id="3.90.1750.20">
    <property type="entry name" value="Putative Large Serine Recombinase, Chain B, Domain 2"/>
    <property type="match status" value="1"/>
</dbReference>
<name>A0A252F1D6_9FIRM</name>
<proteinExistence type="predicted"/>
<dbReference type="GO" id="GO:0000150">
    <property type="term" value="F:DNA strand exchange activity"/>
    <property type="evidence" value="ECO:0007669"/>
    <property type="project" value="InterPro"/>
</dbReference>
<sequence length="138" mass="15819">MAHTPFGYRIRKGKAIIDEPAAEKIRQLYKNYLSGMSMVAAAKEAGIDTYHGTVKRMMENRHYMGDDFYPAIIDVNTFTEAMLERQRRAKKLGRTDRIKPPVKKTSPTTFTLGTIKEFYDDPAKQAEYLYSLIESEAT</sequence>
<dbReference type="EMBL" id="NHOC01000012">
    <property type="protein sequence ID" value="OUM19613.1"/>
    <property type="molecule type" value="Genomic_DNA"/>
</dbReference>
<dbReference type="InterPro" id="IPR038109">
    <property type="entry name" value="DNA_bind_recomb_sf"/>
</dbReference>
<dbReference type="PROSITE" id="PS51737">
    <property type="entry name" value="RECOMBINASE_DNA_BIND"/>
    <property type="match status" value="1"/>
</dbReference>
<reference evidence="2 3" key="1">
    <citation type="submission" date="2017-05" db="EMBL/GenBank/DDBJ databases">
        <title>Butyricicoccus porcorum sp. nov. a butyrate-producing bacterium from the swine intestinal tract.</title>
        <authorList>
            <person name="Trachsel J."/>
            <person name="Humphrey S."/>
            <person name="Allen H.K."/>
        </authorList>
    </citation>
    <scope>NUCLEOTIDE SEQUENCE [LARGE SCALE GENOMIC DNA]</scope>
    <source>
        <strain evidence="2">BB10</strain>
    </source>
</reference>
<dbReference type="RefSeq" id="WP_087021962.1">
    <property type="nucleotide sequence ID" value="NZ_NHOC01000012.1"/>
</dbReference>
<gene>
    <name evidence="2" type="ORF">CBW42_12180</name>
</gene>
<protein>
    <submittedName>
        <fullName evidence="2">Integrase</fullName>
    </submittedName>
</protein>
<keyword evidence="3" id="KW-1185">Reference proteome</keyword>
<dbReference type="InterPro" id="IPR011109">
    <property type="entry name" value="DNA_bind_recombinase_dom"/>
</dbReference>
<feature type="domain" description="Recombinase" evidence="1">
    <location>
        <begin position="5"/>
        <end position="91"/>
    </location>
</feature>
<dbReference type="Proteomes" id="UP000194903">
    <property type="component" value="Unassembled WGS sequence"/>
</dbReference>
<accession>A0A252F1D6</accession>